<keyword evidence="3 6" id="KW-0812">Transmembrane</keyword>
<keyword evidence="2" id="KW-1003">Cell membrane</keyword>
<feature type="transmembrane region" description="Helical" evidence="6">
    <location>
        <begin position="344"/>
        <end position="368"/>
    </location>
</feature>
<proteinExistence type="predicted"/>
<keyword evidence="5 6" id="KW-0472">Membrane</keyword>
<comment type="subcellular location">
    <subcellularLocation>
        <location evidence="1">Cell membrane</location>
        <topology evidence="1">Multi-pass membrane protein</topology>
    </subcellularLocation>
</comment>
<dbReference type="InterPro" id="IPR011701">
    <property type="entry name" value="MFS"/>
</dbReference>
<evidence type="ECO:0000256" key="2">
    <source>
        <dbReference type="ARBA" id="ARBA00022475"/>
    </source>
</evidence>
<feature type="domain" description="Major facilitator superfamily (MFS) profile" evidence="7">
    <location>
        <begin position="28"/>
        <end position="397"/>
    </location>
</feature>
<name>A0ABQ6H3L0_9GAMM</name>
<feature type="transmembrane region" description="Helical" evidence="6">
    <location>
        <begin position="177"/>
        <end position="202"/>
    </location>
</feature>
<keyword evidence="9" id="KW-1185">Reference proteome</keyword>
<dbReference type="Proteomes" id="UP001157133">
    <property type="component" value="Unassembled WGS sequence"/>
</dbReference>
<dbReference type="InterPro" id="IPR036259">
    <property type="entry name" value="MFS_trans_sf"/>
</dbReference>
<feature type="transmembrane region" description="Helical" evidence="6">
    <location>
        <begin position="374"/>
        <end position="394"/>
    </location>
</feature>
<evidence type="ECO:0000313" key="8">
    <source>
        <dbReference type="EMBL" id="GLX81451.1"/>
    </source>
</evidence>
<dbReference type="RefSeq" id="WP_284206785.1">
    <property type="nucleotide sequence ID" value="NZ_BSSU01000004.1"/>
</dbReference>
<feature type="transmembrane region" description="Helical" evidence="6">
    <location>
        <begin position="120"/>
        <end position="141"/>
    </location>
</feature>
<dbReference type="PROSITE" id="PS50850">
    <property type="entry name" value="MFS"/>
    <property type="match status" value="1"/>
</dbReference>
<evidence type="ECO:0000313" key="9">
    <source>
        <dbReference type="Proteomes" id="UP001157133"/>
    </source>
</evidence>
<accession>A0ABQ6H3L0</accession>
<dbReference type="InterPro" id="IPR020846">
    <property type="entry name" value="MFS_dom"/>
</dbReference>
<evidence type="ECO:0000256" key="6">
    <source>
        <dbReference type="SAM" id="Phobius"/>
    </source>
</evidence>
<dbReference type="SUPFAM" id="SSF103473">
    <property type="entry name" value="MFS general substrate transporter"/>
    <property type="match status" value="1"/>
</dbReference>
<dbReference type="Gene3D" id="1.20.1250.20">
    <property type="entry name" value="MFS general substrate transporter like domains"/>
    <property type="match status" value="2"/>
</dbReference>
<feature type="transmembrane region" description="Helical" evidence="6">
    <location>
        <begin position="312"/>
        <end position="332"/>
    </location>
</feature>
<dbReference type="EMBL" id="BSSU01000004">
    <property type="protein sequence ID" value="GLX81451.1"/>
    <property type="molecule type" value="Genomic_DNA"/>
</dbReference>
<feature type="transmembrane region" description="Helical" evidence="6">
    <location>
        <begin position="28"/>
        <end position="48"/>
    </location>
</feature>
<feature type="transmembrane region" description="Helical" evidence="6">
    <location>
        <begin position="96"/>
        <end position="114"/>
    </location>
</feature>
<feature type="transmembrane region" description="Helical" evidence="6">
    <location>
        <begin position="153"/>
        <end position="171"/>
    </location>
</feature>
<evidence type="ECO:0000256" key="5">
    <source>
        <dbReference type="ARBA" id="ARBA00023136"/>
    </source>
</evidence>
<gene>
    <name evidence="8" type="ORF">theurythT_09030</name>
</gene>
<sequence>MSNYSAQSTTCENVLINKFAQLKVQPNGILAQVMLAFLTTAGIFYINIMPALLSGLKDGLGFTSQQAGFVSSANLYGASFGALLAVFIIKKIRWQRWAYCLLVSILLIDLYSIYITSADIMIVFRALHGVTGGLLVGIGFCIISRTQDPDKTFGYLLFIQWGLGGLGLMYLPSLVTIYGTTVLFSALIAFSLLTLVMLVFLPQYPVEEQRQLSTKNTKTELKPLMMTLTAIFLFQGANMGLFAYMIALGKAAGLSTSFMSTSLGIASWVALIGAFLVMLVGTKFGRVIPLMIGIASTAFCTWILHYSDNANVYLYANIMVGVGWAFVLPYLFGICAELGKAGQYAAMGGFASKMGLASGPMAGALVLSNEVYEPMINVATIALIACAVIAFIPAKKLDAH</sequence>
<dbReference type="PANTHER" id="PTHR43124:SF10">
    <property type="entry name" value="PURINE EFFLUX PUMP PBUE"/>
    <property type="match status" value="1"/>
</dbReference>
<feature type="transmembrane region" description="Helical" evidence="6">
    <location>
        <begin position="223"/>
        <end position="246"/>
    </location>
</feature>
<protein>
    <recommendedName>
        <fullName evidence="7">Major facilitator superfamily (MFS) profile domain-containing protein</fullName>
    </recommendedName>
</protein>
<feature type="transmembrane region" description="Helical" evidence="6">
    <location>
        <begin position="258"/>
        <end position="280"/>
    </location>
</feature>
<comment type="caution">
    <text evidence="8">The sequence shown here is derived from an EMBL/GenBank/DDBJ whole genome shotgun (WGS) entry which is preliminary data.</text>
</comment>
<feature type="transmembrane region" description="Helical" evidence="6">
    <location>
        <begin position="287"/>
        <end position="306"/>
    </location>
</feature>
<organism evidence="8 9">
    <name type="scientific">Thalassotalea eurytherma</name>
    <dbReference type="NCBI Taxonomy" id="1144278"/>
    <lineage>
        <taxon>Bacteria</taxon>
        <taxon>Pseudomonadati</taxon>
        <taxon>Pseudomonadota</taxon>
        <taxon>Gammaproteobacteria</taxon>
        <taxon>Alteromonadales</taxon>
        <taxon>Colwelliaceae</taxon>
        <taxon>Thalassotalea</taxon>
    </lineage>
</organism>
<evidence type="ECO:0000256" key="3">
    <source>
        <dbReference type="ARBA" id="ARBA00022692"/>
    </source>
</evidence>
<reference evidence="8 9" key="1">
    <citation type="submission" date="2023-03" db="EMBL/GenBank/DDBJ databases">
        <title>Draft genome sequence of Thalassotalea eurytherma JCM 18482T.</title>
        <authorList>
            <person name="Sawabe T."/>
        </authorList>
    </citation>
    <scope>NUCLEOTIDE SEQUENCE [LARGE SCALE GENOMIC DNA]</scope>
    <source>
        <strain evidence="8 9">JCM 18482</strain>
    </source>
</reference>
<evidence type="ECO:0000259" key="7">
    <source>
        <dbReference type="PROSITE" id="PS50850"/>
    </source>
</evidence>
<evidence type="ECO:0000256" key="1">
    <source>
        <dbReference type="ARBA" id="ARBA00004651"/>
    </source>
</evidence>
<feature type="transmembrane region" description="Helical" evidence="6">
    <location>
        <begin position="68"/>
        <end position="89"/>
    </location>
</feature>
<dbReference type="Pfam" id="PF07690">
    <property type="entry name" value="MFS_1"/>
    <property type="match status" value="1"/>
</dbReference>
<keyword evidence="4 6" id="KW-1133">Transmembrane helix</keyword>
<evidence type="ECO:0000256" key="4">
    <source>
        <dbReference type="ARBA" id="ARBA00022989"/>
    </source>
</evidence>
<dbReference type="PANTHER" id="PTHR43124">
    <property type="entry name" value="PURINE EFFLUX PUMP PBUE"/>
    <property type="match status" value="1"/>
</dbReference>
<dbReference type="InterPro" id="IPR050189">
    <property type="entry name" value="MFS_Efflux_Transporters"/>
</dbReference>